<organism evidence="4 5">
    <name type="scientific">Paralvinella palmiformis</name>
    <dbReference type="NCBI Taxonomy" id="53620"/>
    <lineage>
        <taxon>Eukaryota</taxon>
        <taxon>Metazoa</taxon>
        <taxon>Spiralia</taxon>
        <taxon>Lophotrochozoa</taxon>
        <taxon>Annelida</taxon>
        <taxon>Polychaeta</taxon>
        <taxon>Sedentaria</taxon>
        <taxon>Canalipalpata</taxon>
        <taxon>Terebellida</taxon>
        <taxon>Terebelliformia</taxon>
        <taxon>Alvinellidae</taxon>
        <taxon>Paralvinella</taxon>
    </lineage>
</organism>
<reference evidence="4" key="1">
    <citation type="journal article" date="2023" name="Mol. Biol. Evol.">
        <title>Third-Generation Sequencing Reveals the Adaptive Role of the Epigenome in Three Deep-Sea Polychaetes.</title>
        <authorList>
            <person name="Perez M."/>
            <person name="Aroh O."/>
            <person name="Sun Y."/>
            <person name="Lan Y."/>
            <person name="Juniper S.K."/>
            <person name="Young C.R."/>
            <person name="Angers B."/>
            <person name="Qian P.Y."/>
        </authorList>
    </citation>
    <scope>NUCLEOTIDE SEQUENCE</scope>
    <source>
        <strain evidence="4">P08H-3</strain>
    </source>
</reference>
<dbReference type="AlphaFoldDB" id="A0AAD9JBR9"/>
<dbReference type="PROSITE" id="PS00194">
    <property type="entry name" value="THIOREDOXIN_1"/>
    <property type="match status" value="3"/>
</dbReference>
<dbReference type="InterPro" id="IPR013766">
    <property type="entry name" value="Thioredoxin_domain"/>
</dbReference>
<keyword evidence="5" id="KW-1185">Reference proteome</keyword>
<dbReference type="FunFam" id="1.10.287.110:FF:000029">
    <property type="entry name" value="DnaJ homolog subfamily C member 10"/>
    <property type="match status" value="1"/>
</dbReference>
<dbReference type="GO" id="GO:0005788">
    <property type="term" value="C:endoplasmic reticulum lumen"/>
    <property type="evidence" value="ECO:0007669"/>
    <property type="project" value="TreeGrafter"/>
</dbReference>
<dbReference type="PANTHER" id="PTHR44340">
    <property type="entry name" value="DNAJ HOMOLOG SUBFAMILY C MEMBER 10"/>
    <property type="match status" value="1"/>
</dbReference>
<dbReference type="GO" id="GO:0015035">
    <property type="term" value="F:protein-disulfide reductase activity"/>
    <property type="evidence" value="ECO:0007669"/>
    <property type="project" value="TreeGrafter"/>
</dbReference>
<comment type="caution">
    <text evidence="4">The sequence shown here is derived from an EMBL/GenBank/DDBJ whole genome shotgun (WGS) entry which is preliminary data.</text>
</comment>
<accession>A0AAD9JBR9</accession>
<dbReference type="SUPFAM" id="SSF52833">
    <property type="entry name" value="Thioredoxin-like"/>
    <property type="match status" value="6"/>
</dbReference>
<dbReference type="InterPro" id="IPR036869">
    <property type="entry name" value="J_dom_sf"/>
</dbReference>
<dbReference type="CDD" id="cd03004">
    <property type="entry name" value="PDI_a_ERdj5_C"/>
    <property type="match status" value="2"/>
</dbReference>
<feature type="domain" description="Thioredoxin" evidence="3">
    <location>
        <begin position="106"/>
        <end position="231"/>
    </location>
</feature>
<feature type="domain" description="Thioredoxin" evidence="3">
    <location>
        <begin position="430"/>
        <end position="545"/>
    </location>
</feature>
<dbReference type="PRINTS" id="PR00625">
    <property type="entry name" value="JDOMAIN"/>
</dbReference>
<dbReference type="InterPro" id="IPR017937">
    <property type="entry name" value="Thioredoxin_CS"/>
</dbReference>
<evidence type="ECO:0000313" key="4">
    <source>
        <dbReference type="EMBL" id="KAK2150244.1"/>
    </source>
</evidence>
<dbReference type="PANTHER" id="PTHR44340:SF1">
    <property type="entry name" value="DNAJ HOMOLOG SUBFAMILY C MEMBER 10"/>
    <property type="match status" value="1"/>
</dbReference>
<evidence type="ECO:0000259" key="3">
    <source>
        <dbReference type="PROSITE" id="PS51352"/>
    </source>
</evidence>
<dbReference type="Gene3D" id="1.10.287.110">
    <property type="entry name" value="DnaJ domain"/>
    <property type="match status" value="1"/>
</dbReference>
<dbReference type="GO" id="GO:0016671">
    <property type="term" value="F:oxidoreductase activity, acting on a sulfur group of donors, disulfide as acceptor"/>
    <property type="evidence" value="ECO:0007669"/>
    <property type="project" value="TreeGrafter"/>
</dbReference>
<proteinExistence type="predicted"/>
<dbReference type="InterPro" id="IPR035674">
    <property type="entry name" value="ERdj5_TRX_C"/>
</dbReference>
<dbReference type="GO" id="GO:0051787">
    <property type="term" value="F:misfolded protein binding"/>
    <property type="evidence" value="ECO:0007669"/>
    <property type="project" value="TreeGrafter"/>
</dbReference>
<evidence type="ECO:0000256" key="1">
    <source>
        <dbReference type="ARBA" id="ARBA00020920"/>
    </source>
</evidence>
<dbReference type="EMBL" id="JAODUP010000416">
    <property type="protein sequence ID" value="KAK2150244.1"/>
    <property type="molecule type" value="Genomic_DNA"/>
</dbReference>
<dbReference type="PRINTS" id="PR00421">
    <property type="entry name" value="THIOREDOXIN"/>
</dbReference>
<dbReference type="SUPFAM" id="SSF46565">
    <property type="entry name" value="Chaperone J-domain"/>
    <property type="match status" value="1"/>
</dbReference>
<dbReference type="PROSITE" id="PS50076">
    <property type="entry name" value="DNAJ_2"/>
    <property type="match status" value="1"/>
</dbReference>
<dbReference type="FunFam" id="3.40.30.10:FF:000087">
    <property type="entry name" value="DnaJ homolog subfamily C member 10"/>
    <property type="match status" value="1"/>
</dbReference>
<dbReference type="GO" id="GO:0036498">
    <property type="term" value="P:IRE1-mediated unfolded protein response"/>
    <property type="evidence" value="ECO:0007669"/>
    <property type="project" value="TreeGrafter"/>
</dbReference>
<dbReference type="CDD" id="cd06257">
    <property type="entry name" value="DnaJ"/>
    <property type="match status" value="1"/>
</dbReference>
<dbReference type="Proteomes" id="UP001208570">
    <property type="component" value="Unassembled WGS sequence"/>
</dbReference>
<dbReference type="Pfam" id="PF00085">
    <property type="entry name" value="Thioredoxin"/>
    <property type="match status" value="4"/>
</dbReference>
<dbReference type="InterPro" id="IPR036249">
    <property type="entry name" value="Thioredoxin-like_sf"/>
</dbReference>
<feature type="domain" description="Thioredoxin" evidence="3">
    <location>
        <begin position="546"/>
        <end position="667"/>
    </location>
</feature>
<sequence length="816" mass="92463">MAVCGVTSAVVCSCVFFTLVILILAGDLPTDFYEILGVDKQATARDIRKAFKKLALQNHPDKNPNDDEAHDRFLRINRAYEVLKDDNLRKKYDMYGEEGLKEDGPSGRGYKSWNFYYQDFGIYDDDLEIITLSKADFEQSVQNTDDVWFINFYSPQCHHCHDLAPTWREVARELEGVIRIGAVNCGDELMLCRQQGIRSYPSLFVFPQGEKYFGERSKAELIAFALSSIQAPVLDLSAGNFEAEVADQERAALPWVMTFCGEGADCLELETCQKLAAMLKDLANVAVVNCHSDSQETVCHKHGIEPGTYYFKAGEVARGEGIVIDSLDSKEIMLTVLTQLPEVQTLDKDQFQEIISNLRLHKASPWLIHFVEGDVYNLDLRKLPAIIPDIKVGRVNCQQLRTMCNNLHISKLPAFVVFKIGGAHEVHHGRQTAHDVAAFAREAATAPVEVLGPKDFPSRVVEKGNPWFVDFFAPWCPPCMNLLPEFRKASREMKDRVKFGTVDCTVHTGLCSQYNIHSYPTTVFFNQSMPHEFHGHHNVHSLVEFLEDTLRPPVIILTATSFETLVNGKSKDELWLVDFYAPWCGPCQQLSPEWRQLAKILSSMDKIKVGQVNCDAEESLCSQQGVRSYPSIRLYPRGQANANKYHVYNGWFRNAQSIRAWAFEFLPSVVTSLSWESFQADVLPSSDAWVIDFFAPWCGHCQVFAPEYERIAADLKGVVKAGKVDCDIHKYLCRQAGVRAYPTVRFYVGSTPSKLQHIYGEDIDSQNADYIARYIKRKVKKMTEFESCRHKVGTSNHAEYQTLGRTLPTSKSDRKR</sequence>
<dbReference type="PROSITE" id="PS51352">
    <property type="entry name" value="THIOREDOXIN_2"/>
    <property type="match status" value="4"/>
</dbReference>
<dbReference type="Pfam" id="PF00226">
    <property type="entry name" value="DnaJ"/>
    <property type="match status" value="1"/>
</dbReference>
<evidence type="ECO:0000313" key="5">
    <source>
        <dbReference type="Proteomes" id="UP001208570"/>
    </source>
</evidence>
<dbReference type="Gene3D" id="3.40.30.10">
    <property type="entry name" value="Glutaredoxin"/>
    <property type="match status" value="6"/>
</dbReference>
<dbReference type="InterPro" id="IPR001623">
    <property type="entry name" value="DnaJ_domain"/>
</dbReference>
<feature type="domain" description="J" evidence="2">
    <location>
        <begin position="31"/>
        <end position="96"/>
    </location>
</feature>
<feature type="domain" description="Thioredoxin" evidence="3">
    <location>
        <begin position="669"/>
        <end position="780"/>
    </location>
</feature>
<name>A0AAD9JBR9_9ANNE</name>
<gene>
    <name evidence="4" type="ORF">LSH36_416g02051</name>
</gene>
<dbReference type="SMART" id="SM00271">
    <property type="entry name" value="DnaJ"/>
    <property type="match status" value="1"/>
</dbReference>
<protein>
    <recommendedName>
        <fullName evidence="1">DnaJ homolog subfamily C member 10</fullName>
    </recommendedName>
</protein>
<dbReference type="InterPro" id="IPR052460">
    <property type="entry name" value="ER_disulfide_reductase"/>
</dbReference>
<evidence type="ECO:0000259" key="2">
    <source>
        <dbReference type="PROSITE" id="PS50076"/>
    </source>
</evidence>